<dbReference type="GO" id="GO:0042732">
    <property type="term" value="P:D-xylose metabolic process"/>
    <property type="evidence" value="ECO:0007669"/>
    <property type="project" value="InterPro"/>
</dbReference>
<keyword evidence="6" id="KW-1133">Transmembrane helix</keyword>
<dbReference type="SUPFAM" id="SSF51735">
    <property type="entry name" value="NAD(P)-binding Rossmann-fold domains"/>
    <property type="match status" value="1"/>
</dbReference>
<dbReference type="UniPathway" id="UPA00796">
    <property type="reaction ID" value="UER00771"/>
</dbReference>
<evidence type="ECO:0000313" key="14">
    <source>
        <dbReference type="EMBL" id="TDD07605.1"/>
    </source>
</evidence>
<dbReference type="PANTHER" id="PTHR43078">
    <property type="entry name" value="UDP-GLUCURONIC ACID DECARBOXYLASE-RELATED"/>
    <property type="match status" value="1"/>
</dbReference>
<dbReference type="AlphaFoldDB" id="A0A4R4VYI0"/>
<evidence type="ECO:0000256" key="3">
    <source>
        <dbReference type="ARBA" id="ARBA00022692"/>
    </source>
</evidence>
<keyword evidence="15" id="KW-1185">Reference proteome</keyword>
<accession>A0A4R4VYI0</accession>
<evidence type="ECO:0000256" key="10">
    <source>
        <dbReference type="ARBA" id="ARBA00023180"/>
    </source>
</evidence>
<keyword evidence="7" id="KW-0520">NAD</keyword>
<comment type="caution">
    <text evidence="14">The sequence shown here is derived from an EMBL/GenBank/DDBJ whole genome shotgun (WGS) entry which is preliminary data.</text>
</comment>
<evidence type="ECO:0000256" key="2">
    <source>
        <dbReference type="ARBA" id="ARBA00004323"/>
    </source>
</evidence>
<dbReference type="GO" id="GO:0070403">
    <property type="term" value="F:NAD+ binding"/>
    <property type="evidence" value="ECO:0007669"/>
    <property type="project" value="InterPro"/>
</dbReference>
<gene>
    <name evidence="14" type="ORF">E1181_09295</name>
</gene>
<dbReference type="InterPro" id="IPR036291">
    <property type="entry name" value="NAD(P)-bd_dom_sf"/>
</dbReference>
<evidence type="ECO:0000313" key="15">
    <source>
        <dbReference type="Proteomes" id="UP000295674"/>
    </source>
</evidence>
<comment type="subcellular location">
    <subcellularLocation>
        <location evidence="2">Golgi apparatus membrane</location>
        <topology evidence="2">Single-pass type II membrane protein</topology>
    </subcellularLocation>
    <subcellularLocation>
        <location evidence="12">Golgi apparatus</location>
        <location evidence="12">Golgi stack membrane</location>
    </subcellularLocation>
</comment>
<dbReference type="GO" id="GO:0005737">
    <property type="term" value="C:cytoplasm"/>
    <property type="evidence" value="ECO:0007669"/>
    <property type="project" value="TreeGrafter"/>
</dbReference>
<dbReference type="FunFam" id="3.40.50.720:FF:000065">
    <property type="entry name" value="UDP-glucuronic acid decarboxylase 1"/>
    <property type="match status" value="1"/>
</dbReference>
<proteinExistence type="predicted"/>
<dbReference type="Pfam" id="PF01370">
    <property type="entry name" value="Epimerase"/>
    <property type="match status" value="1"/>
</dbReference>
<comment type="cofactor">
    <cofactor evidence="1">
        <name>NAD(+)</name>
        <dbReference type="ChEBI" id="CHEBI:57540"/>
    </cofactor>
</comment>
<reference evidence="14 15" key="1">
    <citation type="submission" date="2019-03" db="EMBL/GenBank/DDBJ databases">
        <title>Draft genome sequences of novel Actinobacteria.</title>
        <authorList>
            <person name="Sahin N."/>
            <person name="Ay H."/>
            <person name="Saygin H."/>
        </authorList>
    </citation>
    <scope>NUCLEOTIDE SEQUENCE [LARGE SCALE GENOMIC DNA]</scope>
    <source>
        <strain evidence="14 15">16K309</strain>
    </source>
</reference>
<evidence type="ECO:0000256" key="12">
    <source>
        <dbReference type="ARBA" id="ARBA00037859"/>
    </source>
</evidence>
<sequence length="386" mass="41902">MVRPAFRTRQHLVRGAVRVSLWRQWGLKLSGSAASVPSAATGHVCRDVCRPARRGNSGERSGGTRGVVAVTWAFERAVVTGGAGFLGAPVCAELLRRGAVVHCLDNFSSSGVENVRELRSDPRFELVEHDIAREPWHAEDVDLVLHLASPASPVDYLRMPVETMQAGSHGTAHALDLAERTGARFLLASTSEVYGDPLQHPQREDYWGNVNPVGPRAVYDEAKRYAEALTSCYRAHREVDTRIVRLFNSYGPGMRTTDGRLVSTFVSQALAGDPITVNGGGNQTRSLCYVDDTVRGLLAAAAGDHTEPVNIGRPEEMTVLEIAELVRSLTGTSSPISHSAAVADEPSRRCPDISIATQRLGWRPQIDVVEGLRRTIDWFAARPAAA</sequence>
<keyword evidence="4" id="KW-0210">Decarboxylase</keyword>
<dbReference type="EMBL" id="SMKS01000010">
    <property type="protein sequence ID" value="TDD07605.1"/>
    <property type="molecule type" value="Genomic_DNA"/>
</dbReference>
<keyword evidence="11" id="KW-0456">Lyase</keyword>
<dbReference type="OrthoDB" id="9801785at2"/>
<keyword evidence="5" id="KW-0735">Signal-anchor</keyword>
<keyword evidence="3" id="KW-0812">Transmembrane</keyword>
<evidence type="ECO:0000256" key="5">
    <source>
        <dbReference type="ARBA" id="ARBA00022968"/>
    </source>
</evidence>
<protein>
    <submittedName>
        <fullName evidence="14">NAD-dependent epimerase/dehydratase family protein</fullName>
    </submittedName>
</protein>
<keyword evidence="8" id="KW-0333">Golgi apparatus</keyword>
<feature type="domain" description="NAD-dependent epimerase/dehydratase" evidence="13">
    <location>
        <begin position="78"/>
        <end position="312"/>
    </location>
</feature>
<dbReference type="InterPro" id="IPR001509">
    <property type="entry name" value="Epimerase_deHydtase"/>
</dbReference>
<evidence type="ECO:0000256" key="11">
    <source>
        <dbReference type="ARBA" id="ARBA00023239"/>
    </source>
</evidence>
<evidence type="ECO:0000256" key="6">
    <source>
        <dbReference type="ARBA" id="ARBA00022989"/>
    </source>
</evidence>
<dbReference type="Proteomes" id="UP000295674">
    <property type="component" value="Unassembled WGS sequence"/>
</dbReference>
<dbReference type="PANTHER" id="PTHR43078:SF6">
    <property type="entry name" value="UDP-GLUCURONIC ACID DECARBOXYLASE 1"/>
    <property type="match status" value="1"/>
</dbReference>
<dbReference type="GO" id="GO:0033320">
    <property type="term" value="P:UDP-D-xylose biosynthetic process"/>
    <property type="evidence" value="ECO:0007669"/>
    <property type="project" value="UniProtKB-UniPathway"/>
</dbReference>
<evidence type="ECO:0000256" key="7">
    <source>
        <dbReference type="ARBA" id="ARBA00023027"/>
    </source>
</evidence>
<evidence type="ECO:0000256" key="4">
    <source>
        <dbReference type="ARBA" id="ARBA00022793"/>
    </source>
</evidence>
<dbReference type="GO" id="GO:0048040">
    <property type="term" value="F:UDP-glucuronate decarboxylase activity"/>
    <property type="evidence" value="ECO:0007669"/>
    <property type="project" value="TreeGrafter"/>
</dbReference>
<dbReference type="InterPro" id="IPR044516">
    <property type="entry name" value="UXS-like"/>
</dbReference>
<evidence type="ECO:0000256" key="1">
    <source>
        <dbReference type="ARBA" id="ARBA00001911"/>
    </source>
</evidence>
<evidence type="ECO:0000256" key="9">
    <source>
        <dbReference type="ARBA" id="ARBA00023136"/>
    </source>
</evidence>
<evidence type="ECO:0000256" key="8">
    <source>
        <dbReference type="ARBA" id="ARBA00023034"/>
    </source>
</evidence>
<dbReference type="Gene3D" id="3.40.50.720">
    <property type="entry name" value="NAD(P)-binding Rossmann-like Domain"/>
    <property type="match status" value="1"/>
</dbReference>
<organism evidence="14 15">
    <name type="scientific">Saccharopolyspora terrae</name>
    <dbReference type="NCBI Taxonomy" id="2530384"/>
    <lineage>
        <taxon>Bacteria</taxon>
        <taxon>Bacillati</taxon>
        <taxon>Actinomycetota</taxon>
        <taxon>Actinomycetes</taxon>
        <taxon>Pseudonocardiales</taxon>
        <taxon>Pseudonocardiaceae</taxon>
        <taxon>Saccharopolyspora</taxon>
    </lineage>
</organism>
<evidence type="ECO:0000259" key="13">
    <source>
        <dbReference type="Pfam" id="PF01370"/>
    </source>
</evidence>
<name>A0A4R4VYI0_9PSEU</name>
<keyword evidence="9" id="KW-0472">Membrane</keyword>
<keyword evidence="10" id="KW-0325">Glycoprotein</keyword>